<keyword evidence="2" id="KW-1185">Reference proteome</keyword>
<dbReference type="Proteomes" id="UP001327093">
    <property type="component" value="Unassembled WGS sequence"/>
</dbReference>
<protein>
    <submittedName>
        <fullName evidence="1">Uncharacterized protein</fullName>
    </submittedName>
</protein>
<evidence type="ECO:0000313" key="2">
    <source>
        <dbReference type="Proteomes" id="UP001327093"/>
    </source>
</evidence>
<dbReference type="EMBL" id="JAWLNX010000005">
    <property type="protein sequence ID" value="MEB3367564.1"/>
    <property type="molecule type" value="Genomic_DNA"/>
</dbReference>
<proteinExistence type="predicted"/>
<dbReference type="RefSeq" id="WP_324265118.1">
    <property type="nucleotide sequence ID" value="NZ_JAWLNX010000005.1"/>
</dbReference>
<accession>A0ABU6A7U7</accession>
<evidence type="ECO:0000313" key="1">
    <source>
        <dbReference type="EMBL" id="MEB3367564.1"/>
    </source>
</evidence>
<gene>
    <name evidence="1" type="ORF">R4I43_09100</name>
</gene>
<reference evidence="1 2" key="1">
    <citation type="submission" date="2023-10" db="EMBL/GenBank/DDBJ databases">
        <title>Saccharopolyspora sp. nov., isolated from mangrove soil.</title>
        <authorList>
            <person name="Lu Y."/>
            <person name="Liu W."/>
        </authorList>
    </citation>
    <scope>NUCLEOTIDE SEQUENCE [LARGE SCALE GENOMIC DNA]</scope>
    <source>
        <strain evidence="1 2">S2-29</strain>
    </source>
</reference>
<sequence length="233" mass="25085">MIEVLSVREHWCAPDERIMWCLPTKPVGGKARYVLYQVSGLDEAGNKKFTSGKLIGGVASGAAGFALEAAAPSTGDNASTPSLQKTVVSGGRNCLAASYLSAWQATGANKSSLTSWEFSDLTWVLTSHRLGLLQFGKVDDGRSLTAELKGRLTGGSREETAPKAVQLPGLTVHAEIPREAIARVEKAGYKIRKQSRDFLRVRLSDDSTIDLTMGPPLLRGTEDTLLEMTHGRK</sequence>
<name>A0ABU6A7U7_9PSEU</name>
<comment type="caution">
    <text evidence="1">The sequence shown here is derived from an EMBL/GenBank/DDBJ whole genome shotgun (WGS) entry which is preliminary data.</text>
</comment>
<organism evidence="1 2">
    <name type="scientific">Saccharopolyspora mangrovi</name>
    <dbReference type="NCBI Taxonomy" id="3082379"/>
    <lineage>
        <taxon>Bacteria</taxon>
        <taxon>Bacillati</taxon>
        <taxon>Actinomycetota</taxon>
        <taxon>Actinomycetes</taxon>
        <taxon>Pseudonocardiales</taxon>
        <taxon>Pseudonocardiaceae</taxon>
        <taxon>Saccharopolyspora</taxon>
    </lineage>
</organism>